<evidence type="ECO:0000256" key="10">
    <source>
        <dbReference type="ARBA" id="ARBA00023145"/>
    </source>
</evidence>
<dbReference type="SUPFAM" id="SSF55486">
    <property type="entry name" value="Metalloproteases ('zincins'), catalytic domain"/>
    <property type="match status" value="1"/>
</dbReference>
<dbReference type="InterPro" id="IPR050371">
    <property type="entry name" value="Fungal_virulence_M36"/>
</dbReference>
<dbReference type="Gene3D" id="3.10.170.10">
    <property type="match status" value="1"/>
</dbReference>
<feature type="chain" id="PRO_5046661424" evidence="12">
    <location>
        <begin position="32"/>
        <end position="1133"/>
    </location>
</feature>
<keyword evidence="12" id="KW-0732">Signal</keyword>
<evidence type="ECO:0000313" key="13">
    <source>
        <dbReference type="EMBL" id="MBZ5736658.1"/>
    </source>
</evidence>
<dbReference type="Gene3D" id="1.10.390.10">
    <property type="entry name" value="Neutral Protease Domain 2"/>
    <property type="match status" value="1"/>
</dbReference>
<feature type="region of interest" description="Disordered" evidence="11">
    <location>
        <begin position="844"/>
        <end position="867"/>
    </location>
</feature>
<evidence type="ECO:0000256" key="3">
    <source>
        <dbReference type="ARBA" id="ARBA00006006"/>
    </source>
</evidence>
<keyword evidence="10" id="KW-0865">Zymogen</keyword>
<gene>
    <name evidence="13" type="ORF">K8U61_00685</name>
</gene>
<feature type="signal peptide" evidence="12">
    <location>
        <begin position="1"/>
        <end position="31"/>
    </location>
</feature>
<evidence type="ECO:0000256" key="6">
    <source>
        <dbReference type="ARBA" id="ARBA00022723"/>
    </source>
</evidence>
<comment type="similarity">
    <text evidence="3">Belongs to the peptidase M36 family.</text>
</comment>
<sequence>MPPTSRRTPRHRAVVLTACAALLATAVPSLAQLPTADAAPAGAAAVDDTLGTLADAVPGLSDLDARGTAVPSAAQRTAARDLGAVDVRWNRFGTPASILPTDGVLARSTSDDPAVAARAWLRQHAALFGLTAAGVDDLELVNSQRLAQSDARAVLFRQRFGDLAPALASMVTVGVADGEIAYVSSSIVKASGTAPAATLSPVQAFAAAAANVGRALTGGTVADVTSTVAGGWTRLTVPGYDREQLVRLRALALADGTVRPVFETNVVDTQKGSTFAYTVLVDGVTGDVLHRENQVENSSDAFQFQGEVTATDCGPKHEFELTDDNTKQIVAVAAEVNTVNDIEVKLFDPDGQLLVTGDLGTSPETATYTADAMPKGIYTMQVCPYADPTVPFVGPGTYVAGVTTSDASGPSTGDAGFPSRWRYFTANPSLDYSPDTTPKNSVIGCWVDADGCTSPAGSLRNVAAPGPWDAVAATGVGSMTTIGNNANTHEAWADPLAPGGLEQAPISPTRDYTTEFTDAWNNSGCDPTQLVPGGNDIDAVVTNLFVAHNRMHDYAYYLGFTEDNYNLQLDNLGRGGTGGDQEIGNAQAGALTGGQPLLLGRDNANQIALQDGVPGITNQYLFQPIAGSFYSPCADGALDMSIVGHEYTHAISNRMIGGPDEGITSEQGGAMGESWGDLTAGEYMFSHGYSTGAKNPWVVGPYATGNQTKGIRDYAINKNPLNYSDYGFDSTGPEVHADGEIWNGTQWQVRQALVTKWNKRFPYDDRKLQLRCAQATSTSSPLPADQCPGNRRWIQLMFDAFLLQQGATSMLDARDAMIAADQMRFGGADKAALWAAFAKRGMGAKASTPDADSDQPTPSFTTPTGRNGTVRFVTPSAGKLYVGRYEARATPIAKTTTFTPGRYQMVFASPTTGFTRFTMKVGTGKQTVRVPGARNLASAGNGATVIDATAGSLNAASLIDGTEATAWGGVSDTTVDATKPYVAVDLAGGTHVVHRVQVSAMLNPAPADDSGVPLAADDDPDSGSRFTALRRFALEACVTACSSDAAVWKRFYTSPGDAFPALRPRPVAPDLTLRSFAVPATKAAAIRLVALDNQCTGYAGYAGEQDNDPTNATDCATASDRGTIVHAAELQVF</sequence>
<comment type="caution">
    <text evidence="13">The sequence shown here is derived from an EMBL/GenBank/DDBJ whole genome shotgun (WGS) entry which is preliminary data.</text>
</comment>
<keyword evidence="6" id="KW-0479">Metal-binding</keyword>
<dbReference type="InterPro" id="IPR027268">
    <property type="entry name" value="Peptidase_M4/M1_CTD_sf"/>
</dbReference>
<keyword evidence="9" id="KW-0482">Metalloprotease</keyword>
<proteinExistence type="inferred from homology"/>
<keyword evidence="7" id="KW-0378">Hydrolase</keyword>
<evidence type="ECO:0000256" key="4">
    <source>
        <dbReference type="ARBA" id="ARBA00022525"/>
    </source>
</evidence>
<organism evidence="13 14">
    <name type="scientific">Nocardioides mangrovi</name>
    <dbReference type="NCBI Taxonomy" id="2874580"/>
    <lineage>
        <taxon>Bacteria</taxon>
        <taxon>Bacillati</taxon>
        <taxon>Actinomycetota</taxon>
        <taxon>Actinomycetes</taxon>
        <taxon>Propionibacteriales</taxon>
        <taxon>Nocardioidaceae</taxon>
        <taxon>Nocardioides</taxon>
    </lineage>
</organism>
<dbReference type="RefSeq" id="WP_224121032.1">
    <property type="nucleotide sequence ID" value="NZ_JAIQZJ010000001.1"/>
</dbReference>
<evidence type="ECO:0000313" key="14">
    <source>
        <dbReference type="Proteomes" id="UP000780875"/>
    </source>
</evidence>
<feature type="compositionally biased region" description="Polar residues" evidence="11">
    <location>
        <begin position="854"/>
        <end position="867"/>
    </location>
</feature>
<dbReference type="Proteomes" id="UP000780875">
    <property type="component" value="Unassembled WGS sequence"/>
</dbReference>
<reference evidence="13 14" key="1">
    <citation type="submission" date="2021-09" db="EMBL/GenBank/DDBJ databases">
        <title>Whole genome sequence of Nocardioides sp. GBK3QG-3.</title>
        <authorList>
            <person name="Tuo L."/>
        </authorList>
    </citation>
    <scope>NUCLEOTIDE SEQUENCE [LARGE SCALE GENOMIC DNA]</scope>
    <source>
        <strain evidence="13 14">GBK3QG-3</strain>
    </source>
</reference>
<dbReference type="PANTHER" id="PTHR33478">
    <property type="entry name" value="EXTRACELLULAR METALLOPROTEINASE MEP"/>
    <property type="match status" value="1"/>
</dbReference>
<dbReference type="EMBL" id="JAIQZJ010000001">
    <property type="protein sequence ID" value="MBZ5736658.1"/>
    <property type="molecule type" value="Genomic_DNA"/>
</dbReference>
<keyword evidence="14" id="KW-1185">Reference proteome</keyword>
<dbReference type="Pfam" id="PF02128">
    <property type="entry name" value="Peptidase_M36"/>
    <property type="match status" value="1"/>
</dbReference>
<keyword evidence="4" id="KW-0964">Secreted</keyword>
<evidence type="ECO:0000256" key="5">
    <source>
        <dbReference type="ARBA" id="ARBA00022670"/>
    </source>
</evidence>
<protein>
    <submittedName>
        <fullName evidence="13">M36 family metallopeptidase</fullName>
    </submittedName>
</protein>
<evidence type="ECO:0000256" key="2">
    <source>
        <dbReference type="ARBA" id="ARBA00004613"/>
    </source>
</evidence>
<dbReference type="InterPro" id="IPR001842">
    <property type="entry name" value="Peptidase_M36"/>
</dbReference>
<accession>A0ABS7U6Q1</accession>
<keyword evidence="5" id="KW-0645">Protease</keyword>
<evidence type="ECO:0000256" key="9">
    <source>
        <dbReference type="ARBA" id="ARBA00023049"/>
    </source>
</evidence>
<evidence type="ECO:0000256" key="12">
    <source>
        <dbReference type="SAM" id="SignalP"/>
    </source>
</evidence>
<keyword evidence="8" id="KW-0862">Zinc</keyword>
<dbReference type="PANTHER" id="PTHR33478:SF1">
    <property type="entry name" value="EXTRACELLULAR METALLOPROTEINASE MEP"/>
    <property type="match status" value="1"/>
</dbReference>
<comment type="subcellular location">
    <subcellularLocation>
        <location evidence="2">Secreted</location>
    </subcellularLocation>
</comment>
<comment type="cofactor">
    <cofactor evidence="1">
        <name>Zn(2+)</name>
        <dbReference type="ChEBI" id="CHEBI:29105"/>
    </cofactor>
</comment>
<name>A0ABS7U6Q1_9ACTN</name>
<evidence type="ECO:0000256" key="1">
    <source>
        <dbReference type="ARBA" id="ARBA00001947"/>
    </source>
</evidence>
<evidence type="ECO:0000256" key="11">
    <source>
        <dbReference type="SAM" id="MobiDB-lite"/>
    </source>
</evidence>
<evidence type="ECO:0000256" key="8">
    <source>
        <dbReference type="ARBA" id="ARBA00022833"/>
    </source>
</evidence>
<evidence type="ECO:0000256" key="7">
    <source>
        <dbReference type="ARBA" id="ARBA00022801"/>
    </source>
</evidence>